<dbReference type="AlphaFoldDB" id="A0A556RD36"/>
<dbReference type="PROSITE" id="PS51257">
    <property type="entry name" value="PROKAR_LIPOPROTEIN"/>
    <property type="match status" value="1"/>
</dbReference>
<organism evidence="2 3">
    <name type="scientific">Bifidobacterium asteroides</name>
    <dbReference type="NCBI Taxonomy" id="1684"/>
    <lineage>
        <taxon>Bacteria</taxon>
        <taxon>Bacillati</taxon>
        <taxon>Actinomycetota</taxon>
        <taxon>Actinomycetes</taxon>
        <taxon>Bifidobacteriales</taxon>
        <taxon>Bifidobacteriaceae</taxon>
        <taxon>Bifidobacterium</taxon>
    </lineage>
</organism>
<gene>
    <name evidence="2" type="ORF">FPK29_03780</name>
</gene>
<dbReference type="EMBL" id="VMHJ01000001">
    <property type="protein sequence ID" value="TSJ86785.1"/>
    <property type="molecule type" value="Genomic_DNA"/>
</dbReference>
<protein>
    <submittedName>
        <fullName evidence="2">ABC transporter substrate-binding protein</fullName>
    </submittedName>
</protein>
<evidence type="ECO:0000313" key="3">
    <source>
        <dbReference type="Proteomes" id="UP000317536"/>
    </source>
</evidence>
<dbReference type="Pfam" id="PF01547">
    <property type="entry name" value="SBP_bac_1"/>
    <property type="match status" value="1"/>
</dbReference>
<name>A0A556RD36_9BIFI</name>
<dbReference type="InterPro" id="IPR006059">
    <property type="entry name" value="SBP"/>
</dbReference>
<dbReference type="PANTHER" id="PTHR43649">
    <property type="entry name" value="ARABINOSE-BINDING PROTEIN-RELATED"/>
    <property type="match status" value="1"/>
</dbReference>
<dbReference type="PANTHER" id="PTHR43649:SF12">
    <property type="entry name" value="DIACETYLCHITOBIOSE BINDING PROTEIN DASA"/>
    <property type="match status" value="1"/>
</dbReference>
<feature type="chain" id="PRO_5038568832" evidence="1">
    <location>
        <begin position="26"/>
        <end position="433"/>
    </location>
</feature>
<evidence type="ECO:0000256" key="1">
    <source>
        <dbReference type="SAM" id="SignalP"/>
    </source>
</evidence>
<dbReference type="Proteomes" id="UP000317536">
    <property type="component" value="Unassembled WGS sequence"/>
</dbReference>
<dbReference type="CDD" id="cd14748">
    <property type="entry name" value="PBP2_UgpB"/>
    <property type="match status" value="1"/>
</dbReference>
<evidence type="ECO:0000313" key="2">
    <source>
        <dbReference type="EMBL" id="TSJ86785.1"/>
    </source>
</evidence>
<proteinExistence type="predicted"/>
<keyword evidence="1" id="KW-0732">Signal</keyword>
<comment type="caution">
    <text evidence="2">The sequence shown here is derived from an EMBL/GenBank/DDBJ whole genome shotgun (WGS) entry which is preliminary data.</text>
</comment>
<dbReference type="Gene3D" id="3.40.190.10">
    <property type="entry name" value="Periplasmic binding protein-like II"/>
    <property type="match status" value="2"/>
</dbReference>
<feature type="signal peptide" evidence="1">
    <location>
        <begin position="1"/>
        <end position="25"/>
    </location>
</feature>
<dbReference type="SUPFAM" id="SSF53850">
    <property type="entry name" value="Periplasmic binding protein-like II"/>
    <property type="match status" value="1"/>
</dbReference>
<reference evidence="2 3" key="1">
    <citation type="submission" date="2019-07" db="EMBL/GenBank/DDBJ databases">
        <title>Bifidobacterium asteroides genomes.</title>
        <authorList>
            <person name="Zheng H."/>
        </authorList>
    </citation>
    <scope>NUCLEOTIDE SEQUENCE [LARGE SCALE GENOMIC DNA]</scope>
    <source>
        <strain evidence="2 3">W8111</strain>
    </source>
</reference>
<sequence length="433" mass="47471">MKHVHRIARKLAVVAVATLASVSLAGCAGFGPTNTTGTDKEGKVTVRFSYLWTGDEAKAVEKIIKDFNASQSKISVKGTSSADQQAQVLSMQGKNPQFDISNTGNSQIVDWANSGVLLGLDDYIKADKYDTSDFLPAAIKNNSFDSKLYALPVAANIYQLLYNKDELKEAGITNPPETFDDFAKVIDTVSKLNGDKVERLGTNSSVDLQLLVQAYGGSWYTEDGKASPTNPRNIEALNWWVEHVIKKFGAKNLQDFQSGFGEYGTAQYPFYTGQIATLIDGNWQSAFIRRLAPKLNWGAAALPYPADKPELKGTTRLDLSNLFIPKNSAHPKEAWEFMKYFLGKKPMLEFTHTLANLPGRTSLLSDTTYSDLPNFDVFLAAAKSKLAVPSYSTKFSTQYGQDLSAAFTQIQAGQASPEQAMQSVAEKAKAYKQ</sequence>
<dbReference type="InterPro" id="IPR050490">
    <property type="entry name" value="Bact_solute-bd_prot1"/>
</dbReference>
<accession>A0A556RD36</accession>